<dbReference type="RefSeq" id="WP_114900005.1">
    <property type="nucleotide sequence ID" value="NZ_CP031222.1"/>
</dbReference>
<feature type="binding site" evidence="2">
    <location>
        <position position="107"/>
    </location>
    <ligand>
        <name>Fe cation</name>
        <dbReference type="ChEBI" id="CHEBI:24875"/>
    </ligand>
</feature>
<proteinExistence type="inferred from homology"/>
<dbReference type="InterPro" id="IPR003829">
    <property type="entry name" value="Pirin_N_dom"/>
</dbReference>
<evidence type="ECO:0000256" key="3">
    <source>
        <dbReference type="RuleBase" id="RU003457"/>
    </source>
</evidence>
<evidence type="ECO:0000256" key="1">
    <source>
        <dbReference type="ARBA" id="ARBA00008416"/>
    </source>
</evidence>
<gene>
    <name evidence="6" type="ORF">HYN46_14245</name>
</gene>
<comment type="similarity">
    <text evidence="1 3">Belongs to the pirin family.</text>
</comment>
<feature type="binding site" evidence="2">
    <location>
        <position position="63"/>
    </location>
    <ligand>
        <name>Fe cation</name>
        <dbReference type="ChEBI" id="CHEBI:24875"/>
    </ligand>
</feature>
<dbReference type="PANTHER" id="PTHR43594:SF1">
    <property type="entry name" value="QUERCETIN 2,3-DIOXYGENASE PA2418-RELATED"/>
    <property type="match status" value="1"/>
</dbReference>
<keyword evidence="7" id="KW-1185">Reference proteome</keyword>
<dbReference type="AlphaFoldDB" id="A0A345P9D8"/>
<keyword evidence="2" id="KW-0479">Metal-binding</keyword>
<dbReference type="KEGG" id="mbah:HYN46_14245"/>
<dbReference type="InterPro" id="IPR053186">
    <property type="entry name" value="QDO-related"/>
</dbReference>
<protein>
    <submittedName>
        <fullName evidence="6">Pirin family protein</fullName>
    </submittedName>
</protein>
<dbReference type="InterPro" id="IPR012093">
    <property type="entry name" value="Pirin"/>
</dbReference>
<organism evidence="6 7">
    <name type="scientific">Aquirhabdus parva</name>
    <dbReference type="NCBI Taxonomy" id="2283318"/>
    <lineage>
        <taxon>Bacteria</taxon>
        <taxon>Pseudomonadati</taxon>
        <taxon>Pseudomonadota</taxon>
        <taxon>Gammaproteobacteria</taxon>
        <taxon>Moraxellales</taxon>
        <taxon>Moraxellaceae</taxon>
        <taxon>Aquirhabdus</taxon>
    </lineage>
</organism>
<dbReference type="Proteomes" id="UP000253940">
    <property type="component" value="Chromosome"/>
</dbReference>
<dbReference type="GO" id="GO:0046872">
    <property type="term" value="F:metal ion binding"/>
    <property type="evidence" value="ECO:0007669"/>
    <property type="project" value="UniProtKB-KW"/>
</dbReference>
<dbReference type="CDD" id="cd02909">
    <property type="entry name" value="cupin_pirin_N"/>
    <property type="match status" value="1"/>
</dbReference>
<reference evidence="6 7" key="1">
    <citation type="submission" date="2018-07" db="EMBL/GenBank/DDBJ databases">
        <title>Genome sequencing of Moraxellaceae gen. HYN0046.</title>
        <authorList>
            <person name="Kim M."/>
            <person name="Yi H."/>
        </authorList>
    </citation>
    <scope>NUCLEOTIDE SEQUENCE [LARGE SCALE GENOMIC DNA]</scope>
    <source>
        <strain evidence="6 7">HYN0046</strain>
    </source>
</reference>
<accession>A0A345P9D8</accession>
<dbReference type="EMBL" id="CP031222">
    <property type="protein sequence ID" value="AXI03897.1"/>
    <property type="molecule type" value="Genomic_DNA"/>
</dbReference>
<dbReference type="OrthoDB" id="9780903at2"/>
<dbReference type="SUPFAM" id="SSF51182">
    <property type="entry name" value="RmlC-like cupins"/>
    <property type="match status" value="1"/>
</dbReference>
<evidence type="ECO:0000259" key="4">
    <source>
        <dbReference type="Pfam" id="PF02678"/>
    </source>
</evidence>
<dbReference type="InterPro" id="IPR008778">
    <property type="entry name" value="Pirin_C_dom"/>
</dbReference>
<feature type="binding site" evidence="2">
    <location>
        <position position="61"/>
    </location>
    <ligand>
        <name>Fe cation</name>
        <dbReference type="ChEBI" id="CHEBI:24875"/>
    </ligand>
</feature>
<dbReference type="PIRSF" id="PIRSF006232">
    <property type="entry name" value="Pirin"/>
    <property type="match status" value="1"/>
</dbReference>
<dbReference type="InterPro" id="IPR014710">
    <property type="entry name" value="RmlC-like_jellyroll"/>
</dbReference>
<dbReference type="Gene3D" id="2.60.120.10">
    <property type="entry name" value="Jelly Rolls"/>
    <property type="match status" value="2"/>
</dbReference>
<evidence type="ECO:0000259" key="5">
    <source>
        <dbReference type="Pfam" id="PF05726"/>
    </source>
</evidence>
<feature type="binding site" evidence="2">
    <location>
        <position position="105"/>
    </location>
    <ligand>
        <name>Fe cation</name>
        <dbReference type="ChEBI" id="CHEBI:24875"/>
    </ligand>
</feature>
<feature type="domain" description="Pirin C-terminal" evidence="5">
    <location>
        <begin position="182"/>
        <end position="281"/>
    </location>
</feature>
<sequence>MKTLAFVHRNDTRSAVGDFSPVVSVFSHYELGNTVSPFLLLDHIGPGRLKPSSRRQGVDDHPHRGFETVTIVFKGEIEHKDSKGGGGIIGAGDVQWMTAAHGIIHQELFSEAFTAQGGPFEMIQLWVNLPARDKLGPPRYQGLASADIPTVELPDGVGTVRVIAGQFNGVTGPAETHTRMNVLDVRMRAAKSALFNAQVGDTALVYLISGLLQYADAEPMEAAGLAVMSSHHADFTVDTLEDSHFLILTGEPLNEPIYGRGLFIMNTFEEILQAFEDSKNGLLG</sequence>
<comment type="cofactor">
    <cofactor evidence="2">
        <name>Fe cation</name>
        <dbReference type="ChEBI" id="CHEBI:24875"/>
    </cofactor>
    <text evidence="2">Binds 1 Fe cation per subunit.</text>
</comment>
<name>A0A345P9D8_9GAMM</name>
<evidence type="ECO:0000313" key="6">
    <source>
        <dbReference type="EMBL" id="AXI03897.1"/>
    </source>
</evidence>
<keyword evidence="2" id="KW-0408">Iron</keyword>
<dbReference type="Pfam" id="PF05726">
    <property type="entry name" value="Pirin_C"/>
    <property type="match status" value="1"/>
</dbReference>
<evidence type="ECO:0000256" key="2">
    <source>
        <dbReference type="PIRSR" id="PIRSR006232-1"/>
    </source>
</evidence>
<dbReference type="InterPro" id="IPR011051">
    <property type="entry name" value="RmlC_Cupin_sf"/>
</dbReference>
<dbReference type="PANTHER" id="PTHR43594">
    <property type="entry name" value="QUERCETIN 2,3-DIOXYGENASE"/>
    <property type="match status" value="1"/>
</dbReference>
<dbReference type="Pfam" id="PF02678">
    <property type="entry name" value="Pirin"/>
    <property type="match status" value="1"/>
</dbReference>
<feature type="domain" description="Pirin N-terminal" evidence="4">
    <location>
        <begin position="26"/>
        <end position="127"/>
    </location>
</feature>
<evidence type="ECO:0000313" key="7">
    <source>
        <dbReference type="Proteomes" id="UP000253940"/>
    </source>
</evidence>